<evidence type="ECO:0000313" key="2">
    <source>
        <dbReference type="EMBL" id="SDL74690.1"/>
    </source>
</evidence>
<protein>
    <submittedName>
        <fullName evidence="2">Uncharacterized protein</fullName>
    </submittedName>
</protein>
<dbReference type="Proteomes" id="UP000199202">
    <property type="component" value="Unassembled WGS sequence"/>
</dbReference>
<feature type="region of interest" description="Disordered" evidence="1">
    <location>
        <begin position="25"/>
        <end position="51"/>
    </location>
</feature>
<dbReference type="EMBL" id="FNDJ01000030">
    <property type="protein sequence ID" value="SDL74690.1"/>
    <property type="molecule type" value="Genomic_DNA"/>
</dbReference>
<evidence type="ECO:0000313" key="3">
    <source>
        <dbReference type="Proteomes" id="UP000199202"/>
    </source>
</evidence>
<dbReference type="AlphaFoldDB" id="A0A1G9MK82"/>
<gene>
    <name evidence="2" type="ORF">SAMN05421869_13040</name>
</gene>
<keyword evidence="3" id="KW-1185">Reference proteome</keyword>
<proteinExistence type="predicted"/>
<organism evidence="2 3">
    <name type="scientific">Nonomuraea jiangxiensis</name>
    <dbReference type="NCBI Taxonomy" id="633440"/>
    <lineage>
        <taxon>Bacteria</taxon>
        <taxon>Bacillati</taxon>
        <taxon>Actinomycetota</taxon>
        <taxon>Actinomycetes</taxon>
        <taxon>Streptosporangiales</taxon>
        <taxon>Streptosporangiaceae</taxon>
        <taxon>Nonomuraea</taxon>
    </lineage>
</organism>
<sequence length="64" mass="7003">MLGIAEYTFWPLSIPREAWPPRMSCSAMMSTTPGKANRGGDMGSAQKTGSTRTIIATRVRRTLT</sequence>
<reference evidence="2 3" key="1">
    <citation type="submission" date="2016-10" db="EMBL/GenBank/DDBJ databases">
        <authorList>
            <person name="de Groot N.N."/>
        </authorList>
    </citation>
    <scope>NUCLEOTIDE SEQUENCE [LARGE SCALE GENOMIC DNA]</scope>
    <source>
        <strain evidence="2 3">CGMCC 4.6533</strain>
    </source>
</reference>
<accession>A0A1G9MK82</accession>
<name>A0A1G9MK82_9ACTN</name>
<evidence type="ECO:0000256" key="1">
    <source>
        <dbReference type="SAM" id="MobiDB-lite"/>
    </source>
</evidence>